<dbReference type="CDD" id="cd00462">
    <property type="entry name" value="PTH"/>
    <property type="match status" value="1"/>
</dbReference>
<feature type="site" description="Discriminates between blocked and unblocked aminoacyl-tRNA" evidence="7">
    <location>
        <position position="8"/>
    </location>
</feature>
<gene>
    <name evidence="7" type="primary">pth</name>
    <name evidence="11" type="ORF">OZSIB_1940</name>
</gene>
<proteinExistence type="inferred from homology"/>
<dbReference type="AlphaFoldDB" id="A0A367ZKI7"/>
<dbReference type="GO" id="GO:0006515">
    <property type="term" value="P:protein quality control for misfolded or incompletely synthesized proteins"/>
    <property type="evidence" value="ECO:0007669"/>
    <property type="project" value="UniProtKB-UniRule"/>
</dbReference>
<dbReference type="PANTHER" id="PTHR17224:SF1">
    <property type="entry name" value="PEPTIDYL-TRNA HYDROLASE"/>
    <property type="match status" value="1"/>
</dbReference>
<evidence type="ECO:0000256" key="2">
    <source>
        <dbReference type="ARBA" id="ARBA00022555"/>
    </source>
</evidence>
<feature type="region of interest" description="Disordered" evidence="10">
    <location>
        <begin position="188"/>
        <end position="216"/>
    </location>
</feature>
<dbReference type="GO" id="GO:0000049">
    <property type="term" value="F:tRNA binding"/>
    <property type="evidence" value="ECO:0007669"/>
    <property type="project" value="UniProtKB-UniRule"/>
</dbReference>
<feature type="site" description="Stabilizes the basic form of H active site to accept a proton" evidence="7">
    <location>
        <position position="90"/>
    </location>
</feature>
<comment type="function">
    <text evidence="7">Catalyzes the release of premature peptidyl moieties from peptidyl-tRNA molecules trapped in stalled 50S ribosomal subunits, and thus maintains levels of free tRNAs and 50S ribosomes.</text>
</comment>
<comment type="similarity">
    <text evidence="5 7 9">Belongs to the PTH family.</text>
</comment>
<dbReference type="SUPFAM" id="SSF53178">
    <property type="entry name" value="Peptidyl-tRNA hydrolase-like"/>
    <property type="match status" value="1"/>
</dbReference>
<evidence type="ECO:0000256" key="7">
    <source>
        <dbReference type="HAMAP-Rule" id="MF_00083"/>
    </source>
</evidence>
<evidence type="ECO:0000256" key="4">
    <source>
        <dbReference type="ARBA" id="ARBA00022884"/>
    </source>
</evidence>
<dbReference type="EC" id="3.1.1.29" evidence="1 7"/>
<dbReference type="Pfam" id="PF01195">
    <property type="entry name" value="Pept_tRNA_hydro"/>
    <property type="match status" value="1"/>
</dbReference>
<organism evidence="11 12">
    <name type="scientific">Candidatus Ozemobacter sibiricus</name>
    <dbReference type="NCBI Taxonomy" id="2268124"/>
    <lineage>
        <taxon>Bacteria</taxon>
        <taxon>Candidatus Ozemobacteria</taxon>
        <taxon>Candidatus Ozemobacterales</taxon>
        <taxon>Candidatus Ozemobacteraceae</taxon>
        <taxon>Candidatus Ozemobacter</taxon>
    </lineage>
</organism>
<keyword evidence="4 7" id="KW-0694">RNA-binding</keyword>
<dbReference type="InterPro" id="IPR036416">
    <property type="entry name" value="Pept_tRNA_hydro_sf"/>
</dbReference>
<evidence type="ECO:0000313" key="11">
    <source>
        <dbReference type="EMBL" id="RCK77902.1"/>
    </source>
</evidence>
<feature type="binding site" evidence="7">
    <location>
        <position position="63"/>
    </location>
    <ligand>
        <name>tRNA</name>
        <dbReference type="ChEBI" id="CHEBI:17843"/>
    </ligand>
</feature>
<dbReference type="Gene3D" id="3.40.50.1470">
    <property type="entry name" value="Peptidyl-tRNA hydrolase"/>
    <property type="match status" value="1"/>
</dbReference>
<evidence type="ECO:0000256" key="6">
    <source>
        <dbReference type="ARBA" id="ARBA00050038"/>
    </source>
</evidence>
<sequence length="216" mass="23180">MIIVGLGNPGPEYEHTRHNVGFWALDHAAERFKARFGPSPWKARTAVFHFKGATHYLVKPQTYMNLSGEAVARIMAAEGAAPGDLLVVVDDINLPVGRLRLRPSGSEGGHNGLRSIIGYVGQDFWRLRIGVGKPAGGAGGAGLVEHVLGPLPPAEREILDRVLEDVPDIITLLLLGMGAKAMSRYNCRHHALPSDPPREPKPPPRTPPSGEGPPSP</sequence>
<name>A0A367ZKI7_9BACT</name>
<comment type="caution">
    <text evidence="11">The sequence shown here is derived from an EMBL/GenBank/DDBJ whole genome shotgun (WGS) entry which is preliminary data.</text>
</comment>
<dbReference type="FunFam" id="3.40.50.1470:FF:000001">
    <property type="entry name" value="Peptidyl-tRNA hydrolase"/>
    <property type="match status" value="1"/>
</dbReference>
<dbReference type="Proteomes" id="UP000252355">
    <property type="component" value="Unassembled WGS sequence"/>
</dbReference>
<protein>
    <recommendedName>
        <fullName evidence="6 7">Peptidyl-tRNA hydrolase</fullName>
        <shortName evidence="7">Pth</shortName>
        <ecNumber evidence="1 7">3.1.1.29</ecNumber>
    </recommendedName>
</protein>
<keyword evidence="2 7" id="KW-0820">tRNA-binding</keyword>
<dbReference type="PROSITE" id="PS01196">
    <property type="entry name" value="PEPT_TRNA_HYDROL_2"/>
    <property type="match status" value="1"/>
</dbReference>
<evidence type="ECO:0000256" key="8">
    <source>
        <dbReference type="RuleBase" id="RU000673"/>
    </source>
</evidence>
<comment type="subunit">
    <text evidence="7">Monomer.</text>
</comment>
<dbReference type="InterPro" id="IPR001328">
    <property type="entry name" value="Pept_tRNA_hydro"/>
</dbReference>
<dbReference type="HAMAP" id="MF_00083">
    <property type="entry name" value="Pept_tRNA_hydro_bact"/>
    <property type="match status" value="1"/>
</dbReference>
<feature type="binding site" evidence="7">
    <location>
        <position position="65"/>
    </location>
    <ligand>
        <name>tRNA</name>
        <dbReference type="ChEBI" id="CHEBI:17843"/>
    </ligand>
</feature>
<dbReference type="GO" id="GO:0005737">
    <property type="term" value="C:cytoplasm"/>
    <property type="evidence" value="ECO:0007669"/>
    <property type="project" value="UniProtKB-SubCell"/>
</dbReference>
<evidence type="ECO:0000256" key="10">
    <source>
        <dbReference type="SAM" id="MobiDB-lite"/>
    </source>
</evidence>
<dbReference type="GO" id="GO:0004045">
    <property type="term" value="F:peptidyl-tRNA hydrolase activity"/>
    <property type="evidence" value="ECO:0007669"/>
    <property type="project" value="UniProtKB-UniRule"/>
</dbReference>
<evidence type="ECO:0000313" key="12">
    <source>
        <dbReference type="Proteomes" id="UP000252355"/>
    </source>
</evidence>
<feature type="binding site" evidence="7">
    <location>
        <position position="111"/>
    </location>
    <ligand>
        <name>tRNA</name>
        <dbReference type="ChEBI" id="CHEBI:17843"/>
    </ligand>
</feature>
<dbReference type="PANTHER" id="PTHR17224">
    <property type="entry name" value="PEPTIDYL-TRNA HYDROLASE"/>
    <property type="match status" value="1"/>
</dbReference>
<evidence type="ECO:0000256" key="3">
    <source>
        <dbReference type="ARBA" id="ARBA00022801"/>
    </source>
</evidence>
<comment type="subcellular location">
    <subcellularLocation>
        <location evidence="7">Cytoplasm</location>
    </subcellularLocation>
</comment>
<feature type="active site" description="Proton acceptor" evidence="7">
    <location>
        <position position="18"/>
    </location>
</feature>
<evidence type="ECO:0000256" key="1">
    <source>
        <dbReference type="ARBA" id="ARBA00013260"/>
    </source>
</evidence>
<feature type="binding site" evidence="7">
    <location>
        <position position="13"/>
    </location>
    <ligand>
        <name>tRNA</name>
        <dbReference type="ChEBI" id="CHEBI:17843"/>
    </ligand>
</feature>
<evidence type="ECO:0000256" key="5">
    <source>
        <dbReference type="ARBA" id="ARBA00038063"/>
    </source>
</evidence>
<dbReference type="GO" id="GO:0072344">
    <property type="term" value="P:rescue of stalled ribosome"/>
    <property type="evidence" value="ECO:0007669"/>
    <property type="project" value="UniProtKB-UniRule"/>
</dbReference>
<accession>A0A367ZKI7</accession>
<reference evidence="11 12" key="1">
    <citation type="submission" date="2018-05" db="EMBL/GenBank/DDBJ databases">
        <title>A metagenomic window into the 2 km-deep terrestrial subsurface aquifer revealed taxonomically and functionally diverse microbial community comprising novel uncultured bacterial lineages.</title>
        <authorList>
            <person name="Kadnikov V.V."/>
            <person name="Mardanov A.V."/>
            <person name="Beletsky A.V."/>
            <person name="Banks D."/>
            <person name="Pimenov N.V."/>
            <person name="Frank Y.A."/>
            <person name="Karnachuk O.V."/>
            <person name="Ravin N.V."/>
        </authorList>
    </citation>
    <scope>NUCLEOTIDE SEQUENCE [LARGE SCALE GENOMIC DNA]</scope>
    <source>
        <strain evidence="11">BY5</strain>
    </source>
</reference>
<keyword evidence="3 7" id="KW-0378">Hydrolase</keyword>
<dbReference type="EMBL" id="QOQW01000030">
    <property type="protein sequence ID" value="RCK77902.1"/>
    <property type="molecule type" value="Genomic_DNA"/>
</dbReference>
<comment type="function">
    <text evidence="7">Hydrolyzes ribosome-free peptidyl-tRNAs (with 1 or more amino acids incorporated), which drop off the ribosome during protein synthesis, or as a result of ribosome stalling.</text>
</comment>
<dbReference type="InterPro" id="IPR018171">
    <property type="entry name" value="Pept_tRNA_hydro_CS"/>
</dbReference>
<keyword evidence="7" id="KW-0963">Cytoplasm</keyword>
<dbReference type="PROSITE" id="PS01195">
    <property type="entry name" value="PEPT_TRNA_HYDROL_1"/>
    <property type="match status" value="1"/>
</dbReference>
<evidence type="ECO:0000256" key="9">
    <source>
        <dbReference type="RuleBase" id="RU004320"/>
    </source>
</evidence>
<feature type="compositionally biased region" description="Pro residues" evidence="10">
    <location>
        <begin position="203"/>
        <end position="216"/>
    </location>
</feature>
<dbReference type="NCBIfam" id="TIGR00447">
    <property type="entry name" value="pth"/>
    <property type="match status" value="1"/>
</dbReference>
<comment type="catalytic activity">
    <reaction evidence="7 8">
        <text>an N-acyl-L-alpha-aminoacyl-tRNA + H2O = an N-acyl-L-amino acid + a tRNA + H(+)</text>
        <dbReference type="Rhea" id="RHEA:54448"/>
        <dbReference type="Rhea" id="RHEA-COMP:10123"/>
        <dbReference type="Rhea" id="RHEA-COMP:13883"/>
        <dbReference type="ChEBI" id="CHEBI:15377"/>
        <dbReference type="ChEBI" id="CHEBI:15378"/>
        <dbReference type="ChEBI" id="CHEBI:59874"/>
        <dbReference type="ChEBI" id="CHEBI:78442"/>
        <dbReference type="ChEBI" id="CHEBI:138191"/>
        <dbReference type="EC" id="3.1.1.29"/>
    </reaction>
</comment>